<evidence type="ECO:0000313" key="2">
    <source>
        <dbReference type="Proteomes" id="UP000002730"/>
    </source>
</evidence>
<evidence type="ECO:0000313" key="1">
    <source>
        <dbReference type="EMBL" id="ADL52184.1"/>
    </source>
</evidence>
<accession>D9SQ48</accession>
<dbReference type="InterPro" id="IPR013078">
    <property type="entry name" value="His_Pase_superF_clade-1"/>
</dbReference>
<dbReference type="CDD" id="cd07067">
    <property type="entry name" value="HP_PGM_like"/>
    <property type="match status" value="1"/>
</dbReference>
<dbReference type="STRING" id="573061.Clocel_2471"/>
<dbReference type="InterPro" id="IPR050275">
    <property type="entry name" value="PGM_Phosphatase"/>
</dbReference>
<dbReference type="GO" id="GO:0005737">
    <property type="term" value="C:cytoplasm"/>
    <property type="evidence" value="ECO:0007669"/>
    <property type="project" value="TreeGrafter"/>
</dbReference>
<dbReference type="eggNOG" id="COG0406">
    <property type="taxonomic scope" value="Bacteria"/>
</dbReference>
<dbReference type="EMBL" id="CP002160">
    <property type="protein sequence ID" value="ADL52184.1"/>
    <property type="molecule type" value="Genomic_DNA"/>
</dbReference>
<dbReference type="RefSeq" id="WP_010074699.1">
    <property type="nucleotide sequence ID" value="NC_014393.1"/>
</dbReference>
<dbReference type="Gene3D" id="3.40.50.1240">
    <property type="entry name" value="Phosphoglycerate mutase-like"/>
    <property type="match status" value="1"/>
</dbReference>
<sequence>MTKYYLVRHGEPKWSLKDKYHLKESIVDHIPLTKNGVKEATRLAKDERIRNSQIIITSPYTRALHTAAILSRETGMELRVEMQLREWQPDTLFSMNDEDEENDSRNLGKKKIWLETKSLKGRILEVLDKYSEYSEVTVVTHEMIINTLVRSRDIDYCSITEFEI</sequence>
<dbReference type="OrthoDB" id="9782128at2"/>
<proteinExistence type="predicted"/>
<dbReference type="GO" id="GO:0016791">
    <property type="term" value="F:phosphatase activity"/>
    <property type="evidence" value="ECO:0007669"/>
    <property type="project" value="TreeGrafter"/>
</dbReference>
<dbReference type="HOGENOM" id="CLU_129249_0_0_9"/>
<name>D9SQ48_CLOC7</name>
<dbReference type="SUPFAM" id="SSF53254">
    <property type="entry name" value="Phosphoglycerate mutase-like"/>
    <property type="match status" value="1"/>
</dbReference>
<dbReference type="SMART" id="SM00855">
    <property type="entry name" value="PGAM"/>
    <property type="match status" value="1"/>
</dbReference>
<dbReference type="Pfam" id="PF00300">
    <property type="entry name" value="His_Phos_1"/>
    <property type="match status" value="1"/>
</dbReference>
<dbReference type="PANTHER" id="PTHR48100">
    <property type="entry name" value="BROAD-SPECIFICITY PHOSPHATASE YOR283W-RELATED"/>
    <property type="match status" value="1"/>
</dbReference>
<keyword evidence="2" id="KW-1185">Reference proteome</keyword>
<protein>
    <submittedName>
        <fullName evidence="1">Phosphoglycerate mutase</fullName>
    </submittedName>
</protein>
<dbReference type="AlphaFoldDB" id="D9SQ48"/>
<dbReference type="PANTHER" id="PTHR48100:SF59">
    <property type="entry name" value="ADENOSYLCOBALAMIN_ALPHA-RIBAZOLE PHOSPHATASE"/>
    <property type="match status" value="1"/>
</dbReference>
<organism evidence="1 2">
    <name type="scientific">Clostridium cellulovorans (strain ATCC 35296 / DSM 3052 / OCM 3 / 743B)</name>
    <dbReference type="NCBI Taxonomy" id="573061"/>
    <lineage>
        <taxon>Bacteria</taxon>
        <taxon>Bacillati</taxon>
        <taxon>Bacillota</taxon>
        <taxon>Clostridia</taxon>
        <taxon>Eubacteriales</taxon>
        <taxon>Clostridiaceae</taxon>
        <taxon>Clostridium</taxon>
    </lineage>
</organism>
<dbReference type="Proteomes" id="UP000002730">
    <property type="component" value="Chromosome"/>
</dbReference>
<reference evidence="1 2" key="1">
    <citation type="submission" date="2010-08" db="EMBL/GenBank/DDBJ databases">
        <title>Complete sequence of Clostridium cellulovorans 743B.</title>
        <authorList>
            <consortium name="US DOE Joint Genome Institute"/>
            <person name="Lucas S."/>
            <person name="Copeland A."/>
            <person name="Lapidus A."/>
            <person name="Cheng J.-F."/>
            <person name="Bruce D."/>
            <person name="Goodwin L."/>
            <person name="Pitluck S."/>
            <person name="Chertkov O."/>
            <person name="Detter J.C."/>
            <person name="Han C."/>
            <person name="Tapia R."/>
            <person name="Land M."/>
            <person name="Hauser L."/>
            <person name="Chang Y.-J."/>
            <person name="Jeffries C."/>
            <person name="Kyrpides N."/>
            <person name="Ivanova N."/>
            <person name="Mikhailova N."/>
            <person name="Hemme C.L."/>
            <person name="Woyke T."/>
        </authorList>
    </citation>
    <scope>NUCLEOTIDE SEQUENCE [LARGE SCALE GENOMIC DNA]</scope>
    <source>
        <strain evidence="2">ATCC 35296 / DSM 3052 / OCM 3 / 743B</strain>
    </source>
</reference>
<gene>
    <name evidence="1" type="ordered locus">Clocel_2471</name>
</gene>
<dbReference type="InterPro" id="IPR029033">
    <property type="entry name" value="His_PPase_superfam"/>
</dbReference>
<dbReference type="KEGG" id="ccb:Clocel_2471"/>